<proteinExistence type="predicted"/>
<feature type="domain" description="EGF-like" evidence="3">
    <location>
        <begin position="32"/>
        <end position="68"/>
    </location>
</feature>
<protein>
    <recommendedName>
        <fullName evidence="7">Ubiquitin-like domain-containing protein</fullName>
    </recommendedName>
</protein>
<gene>
    <name evidence="5" type="ORF">SEV965_LOCUS16059</name>
</gene>
<keyword evidence="1" id="KW-1015">Disulfide bond</keyword>
<dbReference type="InterPro" id="IPR029071">
    <property type="entry name" value="Ubiquitin-like_domsf"/>
</dbReference>
<dbReference type="PROSITE" id="PS00022">
    <property type="entry name" value="EGF_1"/>
    <property type="match status" value="2"/>
</dbReference>
<comment type="caution">
    <text evidence="1">Lacks conserved residue(s) required for the propagation of feature annotation.</text>
</comment>
<evidence type="ECO:0000256" key="2">
    <source>
        <dbReference type="SAM" id="SignalP"/>
    </source>
</evidence>
<dbReference type="AlphaFoldDB" id="A0A814PIF2"/>
<feature type="chain" id="PRO_5032644708" description="Ubiquitin-like domain-containing protein" evidence="2">
    <location>
        <begin position="24"/>
        <end position="228"/>
    </location>
</feature>
<evidence type="ECO:0008006" key="7">
    <source>
        <dbReference type="Google" id="ProtNLM"/>
    </source>
</evidence>
<comment type="caution">
    <text evidence="5">The sequence shown here is derived from an EMBL/GenBank/DDBJ whole genome shotgun (WGS) entry which is preliminary data.</text>
</comment>
<organism evidence="5 6">
    <name type="scientific">Rotaria sordida</name>
    <dbReference type="NCBI Taxonomy" id="392033"/>
    <lineage>
        <taxon>Eukaryota</taxon>
        <taxon>Metazoa</taxon>
        <taxon>Spiralia</taxon>
        <taxon>Gnathifera</taxon>
        <taxon>Rotifera</taxon>
        <taxon>Eurotatoria</taxon>
        <taxon>Bdelloidea</taxon>
        <taxon>Philodinida</taxon>
        <taxon>Philodinidae</taxon>
        <taxon>Rotaria</taxon>
    </lineage>
</organism>
<evidence type="ECO:0000256" key="1">
    <source>
        <dbReference type="PROSITE-ProRule" id="PRU00076"/>
    </source>
</evidence>
<feature type="disulfide bond" evidence="1">
    <location>
        <begin position="58"/>
        <end position="67"/>
    </location>
</feature>
<dbReference type="Gene3D" id="2.10.25.10">
    <property type="entry name" value="Laminin"/>
    <property type="match status" value="1"/>
</dbReference>
<keyword evidence="1" id="KW-0245">EGF-like domain</keyword>
<feature type="signal peptide" evidence="2">
    <location>
        <begin position="1"/>
        <end position="23"/>
    </location>
</feature>
<dbReference type="InterPro" id="IPR000626">
    <property type="entry name" value="Ubiquitin-like_dom"/>
</dbReference>
<evidence type="ECO:0000313" key="6">
    <source>
        <dbReference type="Proteomes" id="UP000663889"/>
    </source>
</evidence>
<dbReference type="Pfam" id="PF00240">
    <property type="entry name" value="ubiquitin"/>
    <property type="match status" value="1"/>
</dbReference>
<dbReference type="Gene3D" id="3.10.20.90">
    <property type="entry name" value="Phosphatidylinositol 3-kinase Catalytic Subunit, Chain A, domain 1"/>
    <property type="match status" value="1"/>
</dbReference>
<dbReference type="SUPFAM" id="SSF57196">
    <property type="entry name" value="EGF/Laminin"/>
    <property type="match status" value="1"/>
</dbReference>
<dbReference type="Proteomes" id="UP000663889">
    <property type="component" value="Unassembled WGS sequence"/>
</dbReference>
<evidence type="ECO:0000259" key="4">
    <source>
        <dbReference type="PROSITE" id="PS50053"/>
    </source>
</evidence>
<evidence type="ECO:0000313" key="5">
    <source>
        <dbReference type="EMBL" id="CAF1104663.1"/>
    </source>
</evidence>
<dbReference type="SMART" id="SM00213">
    <property type="entry name" value="UBQ"/>
    <property type="match status" value="1"/>
</dbReference>
<accession>A0A814PIF2</accession>
<dbReference type="PROSITE" id="PS50053">
    <property type="entry name" value="UBIQUITIN_2"/>
    <property type="match status" value="1"/>
</dbReference>
<evidence type="ECO:0000259" key="3">
    <source>
        <dbReference type="PROSITE" id="PS50026"/>
    </source>
</evidence>
<keyword evidence="2" id="KW-0732">Signal</keyword>
<dbReference type="InterPro" id="IPR000742">
    <property type="entry name" value="EGF"/>
</dbReference>
<dbReference type="SUPFAM" id="SSF54236">
    <property type="entry name" value="Ubiquitin-like"/>
    <property type="match status" value="1"/>
</dbReference>
<dbReference type="PROSITE" id="PS01186">
    <property type="entry name" value="EGF_2"/>
    <property type="match status" value="1"/>
</dbReference>
<reference evidence="5" key="1">
    <citation type="submission" date="2021-02" db="EMBL/GenBank/DDBJ databases">
        <authorList>
            <person name="Nowell W R."/>
        </authorList>
    </citation>
    <scope>NUCLEOTIDE SEQUENCE</scope>
</reference>
<dbReference type="EMBL" id="CAJNOU010000865">
    <property type="protein sequence ID" value="CAF1104663.1"/>
    <property type="molecule type" value="Genomic_DNA"/>
</dbReference>
<feature type="domain" description="Ubiquitin-like" evidence="4">
    <location>
        <begin position="147"/>
        <end position="223"/>
    </location>
</feature>
<sequence>MSYHASWIFRVLFTFLPINRISVLLTIPATPVTKKCSKYCGHGQCMSYMNDEKEFCLCNSGWFGDHCTTALNCSCSSDSLCLGVIHNRSICLCPLHKTGLRCLLPSTCQTARCADNKPICVPFDIGGQKSYTCQCEEKLEILKMHFLKLQIQYGGDINETILPTNSSDPTVEELQKHIEKQLNIPTHVQRIMFKGQNLHEKPEGKLRRYGITNASLIRVVGRKQPIRR</sequence>
<name>A0A814PIF2_9BILA</name>
<dbReference type="PROSITE" id="PS50026">
    <property type="entry name" value="EGF_3"/>
    <property type="match status" value="1"/>
</dbReference>